<evidence type="ECO:0000256" key="3">
    <source>
        <dbReference type="ARBA" id="ARBA00022676"/>
    </source>
</evidence>
<evidence type="ECO:0000313" key="10">
    <source>
        <dbReference type="Proteomes" id="UP000326837"/>
    </source>
</evidence>
<feature type="transmembrane region" description="Helical" evidence="8">
    <location>
        <begin position="655"/>
        <end position="684"/>
    </location>
</feature>
<evidence type="ECO:0000256" key="1">
    <source>
        <dbReference type="ARBA" id="ARBA00004651"/>
    </source>
</evidence>
<comment type="subcellular location">
    <subcellularLocation>
        <location evidence="1">Cell membrane</location>
        <topology evidence="1">Multi-pass membrane protein</topology>
    </subcellularLocation>
</comment>
<organism evidence="9 10">
    <name type="scientific">Lacipirellula parvula</name>
    <dbReference type="NCBI Taxonomy" id="2650471"/>
    <lineage>
        <taxon>Bacteria</taxon>
        <taxon>Pseudomonadati</taxon>
        <taxon>Planctomycetota</taxon>
        <taxon>Planctomycetia</taxon>
        <taxon>Pirellulales</taxon>
        <taxon>Lacipirellulaceae</taxon>
        <taxon>Lacipirellula</taxon>
    </lineage>
</organism>
<evidence type="ECO:0000256" key="4">
    <source>
        <dbReference type="ARBA" id="ARBA00022679"/>
    </source>
</evidence>
<dbReference type="KEGG" id="lpav:PLANPX_3458"/>
<keyword evidence="4" id="KW-0808">Transferase</keyword>
<keyword evidence="10" id="KW-1185">Reference proteome</keyword>
<dbReference type="GO" id="GO:0009103">
    <property type="term" value="P:lipopolysaccharide biosynthetic process"/>
    <property type="evidence" value="ECO:0007669"/>
    <property type="project" value="UniProtKB-ARBA"/>
</dbReference>
<feature type="transmembrane region" description="Helical" evidence="8">
    <location>
        <begin position="844"/>
        <end position="868"/>
    </location>
</feature>
<accession>A0A5K7XHT6</accession>
<dbReference type="GO" id="GO:0005886">
    <property type="term" value="C:plasma membrane"/>
    <property type="evidence" value="ECO:0007669"/>
    <property type="project" value="UniProtKB-SubCell"/>
</dbReference>
<feature type="transmembrane region" description="Helical" evidence="8">
    <location>
        <begin position="760"/>
        <end position="776"/>
    </location>
</feature>
<name>A0A5K7XHT6_9BACT</name>
<dbReference type="Proteomes" id="UP000326837">
    <property type="component" value="Chromosome"/>
</dbReference>
<keyword evidence="6 8" id="KW-1133">Transmembrane helix</keyword>
<feature type="transmembrane region" description="Helical" evidence="8">
    <location>
        <begin position="690"/>
        <end position="712"/>
    </location>
</feature>
<protein>
    <submittedName>
        <fullName evidence="9">Uncharacterized protein</fullName>
    </submittedName>
</protein>
<dbReference type="EMBL" id="AP021861">
    <property type="protein sequence ID" value="BBO33846.1"/>
    <property type="molecule type" value="Genomic_DNA"/>
</dbReference>
<dbReference type="Gene3D" id="2.60.120.260">
    <property type="entry name" value="Galactose-binding domain-like"/>
    <property type="match status" value="2"/>
</dbReference>
<evidence type="ECO:0000256" key="7">
    <source>
        <dbReference type="ARBA" id="ARBA00023136"/>
    </source>
</evidence>
<reference evidence="10" key="1">
    <citation type="submission" date="2019-10" db="EMBL/GenBank/DDBJ databases">
        <title>Lacipirellula parvula gen. nov., sp. nov., representing a lineage of planctomycetes widespread in freshwater anoxic habitats, and description of the family Lacipirellulaceae.</title>
        <authorList>
            <person name="Dedysh S.N."/>
            <person name="Kulichevskaya I.S."/>
            <person name="Beletsky A.V."/>
            <person name="Rakitin A.L."/>
            <person name="Mardanov A.V."/>
            <person name="Ivanova A.A."/>
            <person name="Saltykova V.X."/>
            <person name="Rijpstra W.I.C."/>
            <person name="Sinninghe Damste J.S."/>
            <person name="Ravin N.V."/>
        </authorList>
    </citation>
    <scope>NUCLEOTIDE SEQUENCE [LARGE SCALE GENOMIC DNA]</scope>
    <source>
        <strain evidence="10">PX69</strain>
    </source>
</reference>
<keyword evidence="3" id="KW-0328">Glycosyltransferase</keyword>
<feature type="transmembrane region" description="Helical" evidence="8">
    <location>
        <begin position="599"/>
        <end position="618"/>
    </location>
</feature>
<evidence type="ECO:0000313" key="9">
    <source>
        <dbReference type="EMBL" id="BBO33846.1"/>
    </source>
</evidence>
<dbReference type="PANTHER" id="PTHR33908">
    <property type="entry name" value="MANNOSYLTRANSFERASE YKCB-RELATED"/>
    <property type="match status" value="1"/>
</dbReference>
<evidence type="ECO:0000256" key="6">
    <source>
        <dbReference type="ARBA" id="ARBA00022989"/>
    </source>
</evidence>
<gene>
    <name evidence="9" type="ORF">PLANPX_3458</name>
</gene>
<evidence type="ECO:0000256" key="8">
    <source>
        <dbReference type="SAM" id="Phobius"/>
    </source>
</evidence>
<feature type="transmembrane region" description="Helical" evidence="8">
    <location>
        <begin position="572"/>
        <end position="592"/>
    </location>
</feature>
<feature type="transmembrane region" description="Helical" evidence="8">
    <location>
        <begin position="813"/>
        <end position="832"/>
    </location>
</feature>
<feature type="transmembrane region" description="Helical" evidence="8">
    <location>
        <begin position="487"/>
        <end position="507"/>
    </location>
</feature>
<keyword evidence="2" id="KW-1003">Cell membrane</keyword>
<dbReference type="InterPro" id="IPR050297">
    <property type="entry name" value="LipidA_mod_glycosyltrf_83"/>
</dbReference>
<feature type="transmembrane region" description="Helical" evidence="8">
    <location>
        <begin position="454"/>
        <end position="475"/>
    </location>
</feature>
<feature type="transmembrane region" description="Helical" evidence="8">
    <location>
        <begin position="414"/>
        <end position="434"/>
    </location>
</feature>
<keyword evidence="7 8" id="KW-0472">Membrane</keyword>
<proteinExistence type="predicted"/>
<evidence type="ECO:0000256" key="5">
    <source>
        <dbReference type="ARBA" id="ARBA00022692"/>
    </source>
</evidence>
<evidence type="ECO:0000256" key="2">
    <source>
        <dbReference type="ARBA" id="ARBA00022475"/>
    </source>
</evidence>
<dbReference type="SUPFAM" id="SSF49785">
    <property type="entry name" value="Galactose-binding domain-like"/>
    <property type="match status" value="1"/>
</dbReference>
<dbReference type="InterPro" id="IPR008979">
    <property type="entry name" value="Galactose-bd-like_sf"/>
</dbReference>
<dbReference type="AlphaFoldDB" id="A0A5K7XHT6"/>
<dbReference type="PANTHER" id="PTHR33908:SF11">
    <property type="entry name" value="MEMBRANE PROTEIN"/>
    <property type="match status" value="1"/>
</dbReference>
<keyword evidence="5 8" id="KW-0812">Transmembrane</keyword>
<sequence>MMSSRPLAALLLVGFALAVGDFGFRTFNPSPTPEYMISGNVQPLTLQTDDEPKKHLYLRRTWRLTEAPEQAWIKLIGHDVIEVWVNGRRAGYSKPVGFGRNTGIVMDVTPLMHAGENSIAIHVAQLVLDRPPSVSIEGECRFADGVVRDLGDFHDWKAAGVYERNGPYWFETEFEDKHWIEPTAGERIEWRCQVDFPHRSITHPREAKWISPTSSTEGAAAFAAEFDVPGTPRDGWLRILTNGSQRIALNGNLLSRDQLGLGTEQSKHARELTFDVSPLLRRGSNVISVMAETPGEKPRLLADLEATTADLHRTYLATDDSWSSAAGYPSDWLEPDFAAAEWQQCKPEIGYQGIPPRSLVRELGILDPTRAFWIERGAIHAAWILGSGLLGALGSLGVFAAMKKYVAAAEPLPVALPFLPLLVGSLAACSGALMTWDFRWAGHDVYRPVWLYSIWIGVAAQWLLLIVLISVKSLADRPALRRTFSSRAMWTASIIGWTAFGVLALWLRLRDLTAEPIHHDEVTVYAFTETVFTQGFPGGQVHPDIPFGYAATNELCYFFNAIAELVFDDPLLVIRVPAVIWSMLTLLIIGYMGWKWFDGYVGAVAAVLFAISPHMIGFADFGRYLSQVQFFSLLTMYCTYEAIRGTGKPNLPMMWAATISFIAMYFSWEGTGMFGFGLALAVFFHRRRHLYPLLASPHLYIASTVLVTSVIAQNAHRIMQQTQRLWYGEGISSLTIKAMWRYPFFQHDYFLINSAWTRDAFLPMIALAIGFILTINHRWRAPLRFSLFCLVVNAEMMSAFLPVRTNRYACHLIGILMLIAAAVVVAGAEALLKYLRSTKLPEAYRWYAQAVAFLSVAVAVALCSGWTVRTAEMTRYASAAFDVKQLRIPDWDEPTKYLHDHLQEGDVVISIFPHTTNFNFVFDKVKKGKETRTVDYWLQSRLIIQATIGDSTESPRDRRSGAIMLHNIDQVKKLFAENDRIWYCTMRMAQGKLNDGEVSEYLRHHMDVVSEDFATALMVRDKNHRPAPIQVQEDESGQMAAEYFLH</sequence>
<feature type="transmembrane region" description="Helical" evidence="8">
    <location>
        <begin position="381"/>
        <end position="402"/>
    </location>
</feature>
<dbReference type="GO" id="GO:0016763">
    <property type="term" value="F:pentosyltransferase activity"/>
    <property type="evidence" value="ECO:0007669"/>
    <property type="project" value="TreeGrafter"/>
</dbReference>